<evidence type="ECO:0000256" key="14">
    <source>
        <dbReference type="SAM" id="Phobius"/>
    </source>
</evidence>
<dbReference type="InterPro" id="IPR005467">
    <property type="entry name" value="His_kinase_dom"/>
</dbReference>
<dbReference type="GO" id="GO:0005524">
    <property type="term" value="F:ATP binding"/>
    <property type="evidence" value="ECO:0007669"/>
    <property type="project" value="UniProtKB-KW"/>
</dbReference>
<name>A0A7R7EQ63_9FIRM</name>
<dbReference type="PROSITE" id="PS50885">
    <property type="entry name" value="HAMP"/>
    <property type="match status" value="1"/>
</dbReference>
<keyword evidence="11 14" id="KW-1133">Transmembrane helix</keyword>
<evidence type="ECO:0000313" key="18">
    <source>
        <dbReference type="Proteomes" id="UP000595897"/>
    </source>
</evidence>
<keyword evidence="6" id="KW-0808">Transferase</keyword>
<comment type="subcellular location">
    <subcellularLocation>
        <location evidence="2">Cell membrane</location>
        <topology evidence="2">Multi-pass membrane protein</topology>
    </subcellularLocation>
</comment>
<evidence type="ECO:0000256" key="7">
    <source>
        <dbReference type="ARBA" id="ARBA00022692"/>
    </source>
</evidence>
<dbReference type="InterPro" id="IPR004358">
    <property type="entry name" value="Sig_transdc_His_kin-like_C"/>
</dbReference>
<evidence type="ECO:0000256" key="5">
    <source>
        <dbReference type="ARBA" id="ARBA00022553"/>
    </source>
</evidence>
<keyword evidence="4" id="KW-1003">Cell membrane</keyword>
<dbReference type="PANTHER" id="PTHR45528:SF1">
    <property type="entry name" value="SENSOR HISTIDINE KINASE CPXA"/>
    <property type="match status" value="1"/>
</dbReference>
<evidence type="ECO:0000256" key="13">
    <source>
        <dbReference type="ARBA" id="ARBA00023136"/>
    </source>
</evidence>
<keyword evidence="9 17" id="KW-0418">Kinase</keyword>
<dbReference type="PROSITE" id="PS50109">
    <property type="entry name" value="HIS_KIN"/>
    <property type="match status" value="1"/>
</dbReference>
<keyword evidence="13 14" id="KW-0472">Membrane</keyword>
<dbReference type="InterPro" id="IPR050398">
    <property type="entry name" value="HssS/ArlS-like"/>
</dbReference>
<evidence type="ECO:0000256" key="10">
    <source>
        <dbReference type="ARBA" id="ARBA00022840"/>
    </source>
</evidence>
<keyword evidence="18" id="KW-1185">Reference proteome</keyword>
<dbReference type="EC" id="2.7.13.3" evidence="3"/>
<evidence type="ECO:0000259" key="16">
    <source>
        <dbReference type="PROSITE" id="PS50885"/>
    </source>
</evidence>
<dbReference type="PANTHER" id="PTHR45528">
    <property type="entry name" value="SENSOR HISTIDINE KINASE CPXA"/>
    <property type="match status" value="1"/>
</dbReference>
<reference evidence="17 18" key="1">
    <citation type="submission" date="2020-11" db="EMBL/GenBank/DDBJ databases">
        <title>Draft genome sequencing of a Lachnospiraceae strain isolated from anoxic soil subjected to BSD treatment.</title>
        <authorList>
            <person name="Uek A."/>
            <person name="Tonouchi A."/>
        </authorList>
    </citation>
    <scope>NUCLEOTIDE SEQUENCE [LARGE SCALE GENOMIC DNA]</scope>
    <source>
        <strain evidence="17 18">TB5</strain>
    </source>
</reference>
<dbReference type="Proteomes" id="UP000595897">
    <property type="component" value="Chromosome"/>
</dbReference>
<dbReference type="Pfam" id="PF00512">
    <property type="entry name" value="HisKA"/>
    <property type="match status" value="1"/>
</dbReference>
<dbReference type="GO" id="GO:0005886">
    <property type="term" value="C:plasma membrane"/>
    <property type="evidence" value="ECO:0007669"/>
    <property type="project" value="UniProtKB-SubCell"/>
</dbReference>
<keyword evidence="8" id="KW-0547">Nucleotide-binding</keyword>
<feature type="domain" description="HAMP" evidence="16">
    <location>
        <begin position="175"/>
        <end position="227"/>
    </location>
</feature>
<evidence type="ECO:0000256" key="2">
    <source>
        <dbReference type="ARBA" id="ARBA00004651"/>
    </source>
</evidence>
<keyword evidence="12" id="KW-0902">Two-component regulatory system</keyword>
<keyword evidence="7 14" id="KW-0812">Transmembrane</keyword>
<dbReference type="SMART" id="SM00387">
    <property type="entry name" value="HATPase_c"/>
    <property type="match status" value="1"/>
</dbReference>
<dbReference type="CDD" id="cd06225">
    <property type="entry name" value="HAMP"/>
    <property type="match status" value="1"/>
</dbReference>
<evidence type="ECO:0000256" key="4">
    <source>
        <dbReference type="ARBA" id="ARBA00022475"/>
    </source>
</evidence>
<keyword evidence="10" id="KW-0067">ATP-binding</keyword>
<dbReference type="GO" id="GO:0000155">
    <property type="term" value="F:phosphorelay sensor kinase activity"/>
    <property type="evidence" value="ECO:0007669"/>
    <property type="project" value="InterPro"/>
</dbReference>
<evidence type="ECO:0000256" key="9">
    <source>
        <dbReference type="ARBA" id="ARBA00022777"/>
    </source>
</evidence>
<dbReference type="Pfam" id="PF02518">
    <property type="entry name" value="HATPase_c"/>
    <property type="match status" value="1"/>
</dbReference>
<evidence type="ECO:0000256" key="3">
    <source>
        <dbReference type="ARBA" id="ARBA00012438"/>
    </source>
</evidence>
<dbReference type="InterPro" id="IPR003661">
    <property type="entry name" value="HisK_dim/P_dom"/>
</dbReference>
<dbReference type="PRINTS" id="PR00344">
    <property type="entry name" value="BCTRLSENSOR"/>
</dbReference>
<dbReference type="InterPro" id="IPR036890">
    <property type="entry name" value="HATPase_C_sf"/>
</dbReference>
<dbReference type="SUPFAM" id="SSF55874">
    <property type="entry name" value="ATPase domain of HSP90 chaperone/DNA topoisomerase II/histidine kinase"/>
    <property type="match status" value="1"/>
</dbReference>
<dbReference type="EMBL" id="AP024169">
    <property type="protein sequence ID" value="BCN32894.1"/>
    <property type="molecule type" value="Genomic_DNA"/>
</dbReference>
<evidence type="ECO:0000256" key="8">
    <source>
        <dbReference type="ARBA" id="ARBA00022741"/>
    </source>
</evidence>
<dbReference type="InterPro" id="IPR003594">
    <property type="entry name" value="HATPase_dom"/>
</dbReference>
<evidence type="ECO:0000256" key="12">
    <source>
        <dbReference type="ARBA" id="ARBA00023012"/>
    </source>
</evidence>
<dbReference type="InterPro" id="IPR036097">
    <property type="entry name" value="HisK_dim/P_sf"/>
</dbReference>
<feature type="transmembrane region" description="Helical" evidence="14">
    <location>
        <begin position="156"/>
        <end position="175"/>
    </location>
</feature>
<dbReference type="KEGG" id="ahb:bsdtb5_41890"/>
<gene>
    <name evidence="17" type="ORF">bsdtb5_41890</name>
</gene>
<dbReference type="SMART" id="SM00388">
    <property type="entry name" value="HisKA"/>
    <property type="match status" value="1"/>
</dbReference>
<sequence length="453" mass="52417">MKRKIKLRGELVIIMLISLAISLSVAIVIRNKGIGFERNNETTRIDKVYSEGITELKKDLMNCDLKNNVHKVQKIIHKKYSFQVGYEFYIVDATGEVLTGSNHGILKIDSAEIVDGRYEYTISKKDKNVFKVTGCDYLKDNQYLYYTYLKYDEDDTGMLTVALIGALVCFLYLIWGRVSYISDIRKAVDKIAKGDLAHRVPCKYHNELRELAENINYMADSLDSEEQKKNEFLTNISHDIRTPLTTILGYLDMIKDGKYDSREELDTYMNIMKGKGTFLASMLEDFFQYSKLNSSDIKMNYEKFELNELLRQFYEEEEDQFKENTLTLRSELYEKPIYCNGDTELLARVLNNLLANALKYSKRDSTVFMKSATEKVDHVSYGVFTISNVPKEEITEQEIELLFHRLYKRDNSRSEEGSGLGLSIVNSIVRLHGGMVKGYKEGEKLIFKVLLRL</sequence>
<feature type="transmembrane region" description="Helical" evidence="14">
    <location>
        <begin position="12"/>
        <end position="29"/>
    </location>
</feature>
<dbReference type="RefSeq" id="WP_271713898.1">
    <property type="nucleotide sequence ID" value="NZ_AP024169.1"/>
</dbReference>
<dbReference type="SUPFAM" id="SSF158472">
    <property type="entry name" value="HAMP domain-like"/>
    <property type="match status" value="1"/>
</dbReference>
<dbReference type="SUPFAM" id="SSF47384">
    <property type="entry name" value="Homodimeric domain of signal transducing histidine kinase"/>
    <property type="match status" value="1"/>
</dbReference>
<dbReference type="Gene3D" id="6.10.340.10">
    <property type="match status" value="1"/>
</dbReference>
<organism evidence="17 18">
    <name type="scientific">Anaeromicropila herbilytica</name>
    <dbReference type="NCBI Taxonomy" id="2785025"/>
    <lineage>
        <taxon>Bacteria</taxon>
        <taxon>Bacillati</taxon>
        <taxon>Bacillota</taxon>
        <taxon>Clostridia</taxon>
        <taxon>Lachnospirales</taxon>
        <taxon>Lachnospiraceae</taxon>
        <taxon>Anaeromicropila</taxon>
    </lineage>
</organism>
<dbReference type="CDD" id="cd00082">
    <property type="entry name" value="HisKA"/>
    <property type="match status" value="1"/>
</dbReference>
<evidence type="ECO:0000256" key="1">
    <source>
        <dbReference type="ARBA" id="ARBA00000085"/>
    </source>
</evidence>
<evidence type="ECO:0000256" key="6">
    <source>
        <dbReference type="ARBA" id="ARBA00022679"/>
    </source>
</evidence>
<dbReference type="SMART" id="SM00304">
    <property type="entry name" value="HAMP"/>
    <property type="match status" value="1"/>
</dbReference>
<evidence type="ECO:0000256" key="11">
    <source>
        <dbReference type="ARBA" id="ARBA00022989"/>
    </source>
</evidence>
<feature type="domain" description="Histidine kinase" evidence="15">
    <location>
        <begin position="235"/>
        <end position="453"/>
    </location>
</feature>
<protein>
    <recommendedName>
        <fullName evidence="3">histidine kinase</fullName>
        <ecNumber evidence="3">2.7.13.3</ecNumber>
    </recommendedName>
</protein>
<evidence type="ECO:0000259" key="15">
    <source>
        <dbReference type="PROSITE" id="PS50109"/>
    </source>
</evidence>
<dbReference type="Pfam" id="PF00672">
    <property type="entry name" value="HAMP"/>
    <property type="match status" value="1"/>
</dbReference>
<comment type="catalytic activity">
    <reaction evidence="1">
        <text>ATP + protein L-histidine = ADP + protein N-phospho-L-histidine.</text>
        <dbReference type="EC" id="2.7.13.3"/>
    </reaction>
</comment>
<dbReference type="InterPro" id="IPR003660">
    <property type="entry name" value="HAMP_dom"/>
</dbReference>
<evidence type="ECO:0000313" key="17">
    <source>
        <dbReference type="EMBL" id="BCN32894.1"/>
    </source>
</evidence>
<accession>A0A7R7EQ63</accession>
<dbReference type="Gene3D" id="3.30.565.10">
    <property type="entry name" value="Histidine kinase-like ATPase, C-terminal domain"/>
    <property type="match status" value="1"/>
</dbReference>
<keyword evidence="5" id="KW-0597">Phosphoprotein</keyword>
<dbReference type="Gene3D" id="1.10.287.130">
    <property type="match status" value="1"/>
</dbReference>
<dbReference type="AlphaFoldDB" id="A0A7R7EQ63"/>
<proteinExistence type="predicted"/>